<keyword evidence="6 9" id="KW-1133">Transmembrane helix</keyword>
<dbReference type="FunFam" id="3.30.750.24:FF:000012">
    <property type="entry name" value="Sulfate transporter family protein"/>
    <property type="match status" value="1"/>
</dbReference>
<evidence type="ECO:0000256" key="5">
    <source>
        <dbReference type="ARBA" id="ARBA00022970"/>
    </source>
</evidence>
<accession>A0A8H3FHZ8</accession>
<evidence type="ECO:0008006" key="14">
    <source>
        <dbReference type="Google" id="ProtNLM"/>
    </source>
</evidence>
<organism evidence="12 13">
    <name type="scientific">Gomphillus americanus</name>
    <dbReference type="NCBI Taxonomy" id="1940652"/>
    <lineage>
        <taxon>Eukaryota</taxon>
        <taxon>Fungi</taxon>
        <taxon>Dikarya</taxon>
        <taxon>Ascomycota</taxon>
        <taxon>Pezizomycotina</taxon>
        <taxon>Lecanoromycetes</taxon>
        <taxon>OSLEUM clade</taxon>
        <taxon>Ostropomycetidae</taxon>
        <taxon>Ostropales</taxon>
        <taxon>Graphidaceae</taxon>
        <taxon>Gomphilloideae</taxon>
        <taxon>Gomphillus</taxon>
    </lineage>
</organism>
<evidence type="ECO:0000256" key="4">
    <source>
        <dbReference type="ARBA" id="ARBA00022692"/>
    </source>
</evidence>
<dbReference type="Gene3D" id="2.60.120.10">
    <property type="entry name" value="Jelly Rolls"/>
    <property type="match status" value="1"/>
</dbReference>
<dbReference type="SUPFAM" id="SSF52091">
    <property type="entry name" value="SpoIIaa-like"/>
    <property type="match status" value="1"/>
</dbReference>
<dbReference type="EMBL" id="CAJPDQ010000020">
    <property type="protein sequence ID" value="CAF9924015.1"/>
    <property type="molecule type" value="Genomic_DNA"/>
</dbReference>
<evidence type="ECO:0000256" key="8">
    <source>
        <dbReference type="SAM" id="MobiDB-lite"/>
    </source>
</evidence>
<dbReference type="InterPro" id="IPR018490">
    <property type="entry name" value="cNMP-bd_dom_sf"/>
</dbReference>
<dbReference type="Pfam" id="PF00916">
    <property type="entry name" value="Sulfate_transp"/>
    <property type="match status" value="1"/>
</dbReference>
<evidence type="ECO:0000259" key="11">
    <source>
        <dbReference type="PROSITE" id="PS50801"/>
    </source>
</evidence>
<dbReference type="GO" id="GO:0034490">
    <property type="term" value="P:basic amino acid transmembrane import into vacuole"/>
    <property type="evidence" value="ECO:0007669"/>
    <property type="project" value="UniProtKB-ARBA"/>
</dbReference>
<evidence type="ECO:0000256" key="3">
    <source>
        <dbReference type="ARBA" id="ARBA00022554"/>
    </source>
</evidence>
<feature type="domain" description="STAS" evidence="11">
    <location>
        <begin position="808"/>
        <end position="916"/>
    </location>
</feature>
<feature type="transmembrane region" description="Helical" evidence="9">
    <location>
        <begin position="464"/>
        <end position="489"/>
    </location>
</feature>
<feature type="domain" description="Cyclic nucleotide-binding" evidence="10">
    <location>
        <begin position="1027"/>
        <end position="1106"/>
    </location>
</feature>
<dbReference type="InterPro" id="IPR036513">
    <property type="entry name" value="STAS_dom_sf"/>
</dbReference>
<gene>
    <name evidence="12" type="ORF">GOMPHAMPRED_003519</name>
</gene>
<dbReference type="GO" id="GO:0000329">
    <property type="term" value="C:fungal-type vacuole membrane"/>
    <property type="evidence" value="ECO:0007669"/>
    <property type="project" value="UniProtKB-ARBA"/>
</dbReference>
<protein>
    <recommendedName>
        <fullName evidence="14">Sulfate transporter</fullName>
    </recommendedName>
</protein>
<evidence type="ECO:0000256" key="2">
    <source>
        <dbReference type="ARBA" id="ARBA00022448"/>
    </source>
</evidence>
<reference evidence="12" key="1">
    <citation type="submission" date="2021-03" db="EMBL/GenBank/DDBJ databases">
        <authorList>
            <person name="Tagirdzhanova G."/>
        </authorList>
    </citation>
    <scope>NUCLEOTIDE SEQUENCE</scope>
</reference>
<dbReference type="PROSITE" id="PS50042">
    <property type="entry name" value="CNMP_BINDING_3"/>
    <property type="match status" value="1"/>
</dbReference>
<evidence type="ECO:0000256" key="6">
    <source>
        <dbReference type="ARBA" id="ARBA00022989"/>
    </source>
</evidence>
<evidence type="ECO:0000256" key="1">
    <source>
        <dbReference type="ARBA" id="ARBA00004128"/>
    </source>
</evidence>
<dbReference type="AlphaFoldDB" id="A0A8H3FHZ8"/>
<dbReference type="PANTHER" id="PTHR43310">
    <property type="entry name" value="SULFATE TRANSPORTER YBAR-RELATED"/>
    <property type="match status" value="1"/>
</dbReference>
<feature type="transmembrane region" description="Helical" evidence="9">
    <location>
        <begin position="436"/>
        <end position="457"/>
    </location>
</feature>
<feature type="region of interest" description="Disordered" evidence="8">
    <location>
        <begin position="70"/>
        <end position="114"/>
    </location>
</feature>
<dbReference type="Proteomes" id="UP000664169">
    <property type="component" value="Unassembled WGS sequence"/>
</dbReference>
<feature type="transmembrane region" description="Helical" evidence="9">
    <location>
        <begin position="518"/>
        <end position="538"/>
    </location>
</feature>
<feature type="transmembrane region" description="Helical" evidence="9">
    <location>
        <begin position="736"/>
        <end position="768"/>
    </location>
</feature>
<evidence type="ECO:0000256" key="7">
    <source>
        <dbReference type="ARBA" id="ARBA00023136"/>
    </source>
</evidence>
<name>A0A8H3FHZ8_9LECA</name>
<keyword evidence="13" id="KW-1185">Reference proteome</keyword>
<dbReference type="InterPro" id="IPR052706">
    <property type="entry name" value="Membrane-Transporter-like"/>
</dbReference>
<keyword evidence="5" id="KW-0029">Amino-acid transport</keyword>
<keyword evidence="4 9" id="KW-0812">Transmembrane</keyword>
<evidence type="ECO:0000259" key="10">
    <source>
        <dbReference type="PROSITE" id="PS50042"/>
    </source>
</evidence>
<evidence type="ECO:0000256" key="9">
    <source>
        <dbReference type="SAM" id="Phobius"/>
    </source>
</evidence>
<evidence type="ECO:0000313" key="12">
    <source>
        <dbReference type="EMBL" id="CAF9924015.1"/>
    </source>
</evidence>
<dbReference type="Pfam" id="PF01740">
    <property type="entry name" value="STAS"/>
    <property type="match status" value="1"/>
</dbReference>
<dbReference type="CDD" id="cd07042">
    <property type="entry name" value="STAS_SulP_like_sulfate_transporter"/>
    <property type="match status" value="1"/>
</dbReference>
<keyword evidence="7 9" id="KW-0472">Membrane</keyword>
<feature type="transmembrane region" description="Helical" evidence="9">
    <location>
        <begin position="600"/>
        <end position="621"/>
    </location>
</feature>
<dbReference type="SUPFAM" id="SSF51206">
    <property type="entry name" value="cAMP-binding domain-like"/>
    <property type="match status" value="1"/>
</dbReference>
<feature type="compositionally biased region" description="Polar residues" evidence="8">
    <location>
        <begin position="266"/>
        <end position="281"/>
    </location>
</feature>
<dbReference type="InterPro" id="IPR002645">
    <property type="entry name" value="STAS_dom"/>
</dbReference>
<feature type="transmembrane region" description="Helical" evidence="9">
    <location>
        <begin position="683"/>
        <end position="716"/>
    </location>
</feature>
<dbReference type="CDD" id="cd00038">
    <property type="entry name" value="CAP_ED"/>
    <property type="match status" value="1"/>
</dbReference>
<feature type="region of interest" description="Disordered" evidence="8">
    <location>
        <begin position="266"/>
        <end position="292"/>
    </location>
</feature>
<dbReference type="InterPro" id="IPR011547">
    <property type="entry name" value="SLC26A/SulP_dom"/>
</dbReference>
<dbReference type="InterPro" id="IPR014710">
    <property type="entry name" value="RmlC-like_jellyroll"/>
</dbReference>
<dbReference type="Pfam" id="PF00027">
    <property type="entry name" value="cNMP_binding"/>
    <property type="match status" value="1"/>
</dbReference>
<proteinExistence type="predicted"/>
<sequence length="1134" mass="124756">MFLGETVHAGGRADLAWVHDDAHLLCIIADRDIGLLTSGQRRSITVTTWDNVHSTCLHYVIIWHETGRGNPDIKMSNRGSSATPRANLFQQTDSPSSRNRHGDGNESISSPALAAEGRYRSFHRPRADSTSIVGSFSSSMNIKTPTRSYYQSSYHGAQAPADIPHQASQEVREDTASLANRALIDAGEPAPDDVILEVSEPATPENGESDDDAKDLDSHLPESQVDQIQNSLTSLPEPALPYASPMQSDNQFGAVVMDSAIISQPHESTPLISKTSSYQRQSSHKKRREDNNHWFQPKEKLASVLRTTTNTITRISTFARIAASPKSWDRQAIFENAVKKPVGCVPAVVLGLLLNVLDALSYGMILFPLAQPIFADLGPDGLSMFYVSCIVSQLTYSLGGSTFRGAVGSEMIEVVPFFHKMAFTIMEEVGEDNPEAVIATTILAYAISSVLTGLVFWTMGKCKLGVLIGFLPRHLLIGCIGGVGFFLIVTGIEVSARLEGNIEYNLATLNRLLELDTLPLWTIPLGLAIALFVVKRFVKHSLTDAAYFISIIVVFYIVVMAVPQLELDTLRSSGWVFEAPPSGAPWWHFYTLYDFDIVDWGALLSTVPAMCALTFFGLLHVPINVPALAFSTGEDNVDIDRELKAHGYSNALSGLLGSIQNYLVYTNTILFMRSGGDSRVAGVILAGGTFGILWIGPVVIGYVPIMVVGALIFFLGFDLMKEALHDTVGKVNKLEYLTIVIIVLTMGIYDFVVGILVGIALACVSLVLQTAQVSAIRGTLRGDTTTSMIRRHPAQHRFLKDVGDQTYIMKLAGYLFFGTIVGVENTIRALLEEDTFNSSPMRFLVIDLAKVDGVDFSAAEAFTRINRLVIARDVEMILCGFATTSNVGRSLYNVGLLDGPDSIQYHEDLNSALEACENQFLRAFYLQRDRLDQKRSSAARALEIPQPTTTTSASVFNDDLAPHSPRRGALHRAATTTLTSQEYTTRAQRWQHYPQPLSLILHTFADLSAQDDEFWHRATPFFTRHEFPTGSVLYYSGDHPDHFYLLETGMLKAVYELPEGTFTEVIVAGSTCGELPFFSATRRTATVVADRDSVAWLLSTEGWKNMQEKETEVAVELLKVGLKLTSERFDAITR</sequence>
<dbReference type="SMART" id="SM00100">
    <property type="entry name" value="cNMP"/>
    <property type="match status" value="1"/>
</dbReference>
<dbReference type="Gene3D" id="3.30.750.24">
    <property type="entry name" value="STAS domain"/>
    <property type="match status" value="1"/>
</dbReference>
<comment type="caution">
    <text evidence="12">The sequence shown here is derived from an EMBL/GenBank/DDBJ whole genome shotgun (WGS) entry which is preliminary data.</text>
</comment>
<comment type="subcellular location">
    <subcellularLocation>
        <location evidence="1">Vacuole membrane</location>
        <topology evidence="1">Multi-pass membrane protein</topology>
    </subcellularLocation>
</comment>
<feature type="compositionally biased region" description="Polar residues" evidence="8">
    <location>
        <begin position="77"/>
        <end position="97"/>
    </location>
</feature>
<evidence type="ECO:0000313" key="13">
    <source>
        <dbReference type="Proteomes" id="UP000664169"/>
    </source>
</evidence>
<dbReference type="PANTHER" id="PTHR43310:SF4">
    <property type="entry name" value="AFR304WP"/>
    <property type="match status" value="1"/>
</dbReference>
<dbReference type="OrthoDB" id="409725at2759"/>
<keyword evidence="2" id="KW-0813">Transport</keyword>
<feature type="transmembrane region" description="Helical" evidence="9">
    <location>
        <begin position="545"/>
        <end position="565"/>
    </location>
</feature>
<keyword evidence="3" id="KW-0926">Vacuole</keyword>
<dbReference type="InterPro" id="IPR000595">
    <property type="entry name" value="cNMP-bd_dom"/>
</dbReference>
<dbReference type="PROSITE" id="PS50801">
    <property type="entry name" value="STAS"/>
    <property type="match status" value="1"/>
</dbReference>